<evidence type="ECO:0000256" key="10">
    <source>
        <dbReference type="PIRNR" id="PIRNR006621"/>
    </source>
</evidence>
<keyword evidence="2 9" id="KW-0820">tRNA-binding</keyword>
<evidence type="ECO:0000256" key="4">
    <source>
        <dbReference type="ARBA" id="ARBA00022643"/>
    </source>
</evidence>
<evidence type="ECO:0000259" key="13">
    <source>
        <dbReference type="Pfam" id="PF01207"/>
    </source>
</evidence>
<dbReference type="PANTHER" id="PTHR11082:SF26">
    <property type="entry name" value="TRNA-DIHYDROURIDINE(16) SYNTHASE"/>
    <property type="match status" value="1"/>
</dbReference>
<feature type="active site" description="Proton donor" evidence="9 11">
    <location>
        <position position="105"/>
    </location>
</feature>
<dbReference type="InterPro" id="IPR032886">
    <property type="entry name" value="DusC"/>
</dbReference>
<dbReference type="PIRSF" id="PIRSF006621">
    <property type="entry name" value="Dus"/>
    <property type="match status" value="1"/>
</dbReference>
<feature type="site" description="Interacts with tRNA; defines subfamily-specific binding signature" evidence="9">
    <location>
        <position position="42"/>
    </location>
</feature>
<dbReference type="Pfam" id="PF01207">
    <property type="entry name" value="Dus"/>
    <property type="match status" value="1"/>
</dbReference>
<sequence length="326" mass="35367">MPNPVTPPRLILAPMEGLADDILRDVLTGAGGYDWCVTEFVRVSATVLPHSAFTRISPELNRDSRTRAGTPVRVQLLGGDPALLADNAAQVAQLRPAGIDLNFGCPTPLINRNRGGAALLDDPELLHRIALAVRQAVPAYIPVTAKMRLGIHDAGLAIECAQALEAGGAEELVVHGRTREDGYRPPARWDWIGRVRESVRVPVIANGEVWSVADYHAMRAETGCTDVMLGRGAVADPLLAGRIRSGAGEGADDWPQIAGMILDFWSQVQRKVLPRQAPGRLKQWLGLMRRIHPEAERLFVEVRESRHADEVTPVLMRRLAAAGGCA</sequence>
<dbReference type="Proteomes" id="UP000268908">
    <property type="component" value="Unassembled WGS sequence"/>
</dbReference>
<comment type="caution">
    <text evidence="9">Lacks conserved residue(s) required for the propagation of feature annotation.</text>
</comment>
<keyword evidence="4 9" id="KW-0288">FMN</keyword>
<dbReference type="EC" id="1.3.1.-" evidence="9"/>
<keyword evidence="8 9" id="KW-0560">Oxidoreductase</keyword>
<feature type="site" description="Interacts with tRNA; defines subfamily-specific binding signature" evidence="9">
    <location>
        <position position="282"/>
    </location>
</feature>
<feature type="binding site" evidence="9 12">
    <location>
        <position position="146"/>
    </location>
    <ligand>
        <name>FMN</name>
        <dbReference type="ChEBI" id="CHEBI:58210"/>
    </ligand>
</feature>
<comment type="similarity">
    <text evidence="9">Belongs to the Dus family. DusC subfamily.</text>
</comment>
<dbReference type="PANTHER" id="PTHR11082">
    <property type="entry name" value="TRNA-DIHYDROURIDINE SYNTHASE"/>
    <property type="match status" value="1"/>
</dbReference>
<name>A0A497XEB3_9PROT</name>
<protein>
    <recommendedName>
        <fullName evidence="9">tRNA-dihydrouridine(16) synthase</fullName>
        <ecNumber evidence="9">1.3.1.-</ecNumber>
    </recommendedName>
    <alternativeName>
        <fullName evidence="9">U16-specific dihydrouridine synthase</fullName>
        <shortName evidence="9">U16-specific Dus</shortName>
    </alternativeName>
    <alternativeName>
        <fullName evidence="9">tRNA-dihydrouridine synthase C</fullName>
    </alternativeName>
</protein>
<feature type="domain" description="DUS-like FMN-binding" evidence="13">
    <location>
        <begin position="11"/>
        <end position="242"/>
    </location>
</feature>
<feature type="binding site" evidence="12">
    <location>
        <position position="175"/>
    </location>
    <ligand>
        <name>FMN</name>
        <dbReference type="ChEBI" id="CHEBI:58210"/>
    </ligand>
</feature>
<dbReference type="GO" id="GO:0000049">
    <property type="term" value="F:tRNA binding"/>
    <property type="evidence" value="ECO:0007669"/>
    <property type="project" value="UniProtKB-UniRule"/>
</dbReference>
<dbReference type="InterPro" id="IPR013785">
    <property type="entry name" value="Aldolase_TIM"/>
</dbReference>
<evidence type="ECO:0000313" key="15">
    <source>
        <dbReference type="Proteomes" id="UP000268908"/>
    </source>
</evidence>
<organism evidence="14 15">
    <name type="scientific">Sulfurisoma sediminicola</name>
    <dbReference type="NCBI Taxonomy" id="1381557"/>
    <lineage>
        <taxon>Bacteria</taxon>
        <taxon>Pseudomonadati</taxon>
        <taxon>Pseudomonadota</taxon>
        <taxon>Betaproteobacteria</taxon>
        <taxon>Nitrosomonadales</taxon>
        <taxon>Sterolibacteriaceae</taxon>
        <taxon>Sulfurisoma</taxon>
    </lineage>
</organism>
<feature type="binding site" evidence="9 12">
    <location>
        <position position="75"/>
    </location>
    <ligand>
        <name>FMN</name>
        <dbReference type="ChEBI" id="CHEBI:58210"/>
    </ligand>
</feature>
<comment type="caution">
    <text evidence="14">The sequence shown here is derived from an EMBL/GenBank/DDBJ whole genome shotgun (WGS) entry which is preliminary data.</text>
</comment>
<keyword evidence="6 9" id="KW-0521">NADP</keyword>
<dbReference type="GO" id="GO:0050660">
    <property type="term" value="F:flavin adenine dinucleotide binding"/>
    <property type="evidence" value="ECO:0007669"/>
    <property type="project" value="InterPro"/>
</dbReference>
<dbReference type="PROSITE" id="PS01136">
    <property type="entry name" value="UPF0034"/>
    <property type="match status" value="1"/>
</dbReference>
<accession>A0A497XEB3</accession>
<comment type="catalytic activity">
    <reaction evidence="9">
        <text>5,6-dihydrouridine(16) in tRNA + NADP(+) = uridine(16) in tRNA + NADPH + H(+)</text>
        <dbReference type="Rhea" id="RHEA:53376"/>
        <dbReference type="Rhea" id="RHEA-COMP:13543"/>
        <dbReference type="Rhea" id="RHEA-COMP:13544"/>
        <dbReference type="ChEBI" id="CHEBI:15378"/>
        <dbReference type="ChEBI" id="CHEBI:57783"/>
        <dbReference type="ChEBI" id="CHEBI:58349"/>
        <dbReference type="ChEBI" id="CHEBI:65315"/>
        <dbReference type="ChEBI" id="CHEBI:74443"/>
    </reaction>
</comment>
<proteinExistence type="inferred from homology"/>
<keyword evidence="5 9" id="KW-0819">tRNA processing</keyword>
<dbReference type="InterPro" id="IPR035587">
    <property type="entry name" value="DUS-like_FMN-bd"/>
</dbReference>
<keyword evidence="3 9" id="KW-0285">Flavoprotein</keyword>
<dbReference type="SUPFAM" id="SSF51395">
    <property type="entry name" value="FMN-linked oxidoreductases"/>
    <property type="match status" value="1"/>
</dbReference>
<dbReference type="Gene3D" id="1.20.225.30">
    <property type="entry name" value="Dihydrouridine synthase, C-terminal recognition domain"/>
    <property type="match status" value="1"/>
</dbReference>
<dbReference type="InterPro" id="IPR042270">
    <property type="entry name" value="DusC_C"/>
</dbReference>
<evidence type="ECO:0000256" key="2">
    <source>
        <dbReference type="ARBA" id="ARBA00022555"/>
    </source>
</evidence>
<dbReference type="InterPro" id="IPR018517">
    <property type="entry name" value="tRNA_hU_synthase_CS"/>
</dbReference>
<dbReference type="InterPro" id="IPR001269">
    <property type="entry name" value="DUS_fam"/>
</dbReference>
<dbReference type="EMBL" id="RCCI01000005">
    <property type="protein sequence ID" value="RLJ64865.1"/>
    <property type="molecule type" value="Genomic_DNA"/>
</dbReference>
<keyword evidence="12" id="KW-0547">Nucleotide-binding</keyword>
<evidence type="ECO:0000256" key="8">
    <source>
        <dbReference type="ARBA" id="ARBA00023002"/>
    </source>
</evidence>
<feature type="binding site" evidence="9">
    <location>
        <begin position="206"/>
        <end position="208"/>
    </location>
    <ligand>
        <name>FMN</name>
        <dbReference type="ChEBI" id="CHEBI:58210"/>
    </ligand>
</feature>
<feature type="site" description="Interacts with tRNA; defines subfamily-specific binding signature" evidence="9">
    <location>
        <position position="303"/>
    </location>
</feature>
<evidence type="ECO:0000256" key="7">
    <source>
        <dbReference type="ARBA" id="ARBA00022884"/>
    </source>
</evidence>
<comment type="catalytic activity">
    <reaction evidence="9">
        <text>5,6-dihydrouridine(16) in tRNA + NAD(+) = uridine(16) in tRNA + NADH + H(+)</text>
        <dbReference type="Rhea" id="RHEA:53380"/>
        <dbReference type="Rhea" id="RHEA-COMP:13543"/>
        <dbReference type="Rhea" id="RHEA-COMP:13544"/>
        <dbReference type="ChEBI" id="CHEBI:15378"/>
        <dbReference type="ChEBI" id="CHEBI:57540"/>
        <dbReference type="ChEBI" id="CHEBI:57945"/>
        <dbReference type="ChEBI" id="CHEBI:65315"/>
        <dbReference type="ChEBI" id="CHEBI:74443"/>
    </reaction>
</comment>
<evidence type="ECO:0000256" key="9">
    <source>
        <dbReference type="HAMAP-Rule" id="MF_02043"/>
    </source>
</evidence>
<evidence type="ECO:0000256" key="3">
    <source>
        <dbReference type="ARBA" id="ARBA00022630"/>
    </source>
</evidence>
<comment type="similarity">
    <text evidence="10">Belongs to the dus family.</text>
</comment>
<feature type="site" description="Interacts with tRNA" evidence="9">
    <location>
        <position position="183"/>
    </location>
</feature>
<comment type="cofactor">
    <cofactor evidence="1 9 10 12">
        <name>FMN</name>
        <dbReference type="ChEBI" id="CHEBI:58210"/>
    </cofactor>
</comment>
<dbReference type="AlphaFoldDB" id="A0A497XEB3"/>
<gene>
    <name evidence="9" type="primary">dusC</name>
    <name evidence="14" type="ORF">DFR35_1513</name>
</gene>
<keyword evidence="7 9" id="KW-0694">RNA-binding</keyword>
<keyword evidence="15" id="KW-1185">Reference proteome</keyword>
<evidence type="ECO:0000256" key="11">
    <source>
        <dbReference type="PIRSR" id="PIRSR006621-1"/>
    </source>
</evidence>
<feature type="site" description="Interacts with tRNA" evidence="9">
    <location>
        <position position="102"/>
    </location>
</feature>
<reference evidence="14 15" key="1">
    <citation type="submission" date="2018-10" db="EMBL/GenBank/DDBJ databases">
        <title>Genomic Encyclopedia of Type Strains, Phase IV (KMG-IV): sequencing the most valuable type-strain genomes for metagenomic binning, comparative biology and taxonomic classification.</title>
        <authorList>
            <person name="Goeker M."/>
        </authorList>
    </citation>
    <scope>NUCLEOTIDE SEQUENCE [LARGE SCALE GENOMIC DNA]</scope>
    <source>
        <strain evidence="14 15">DSM 26916</strain>
    </source>
</reference>
<evidence type="ECO:0000256" key="1">
    <source>
        <dbReference type="ARBA" id="ARBA00001917"/>
    </source>
</evidence>
<feature type="site" description="Interacts with tRNA; defines subfamily-specific binding signature" evidence="9">
    <location>
        <position position="280"/>
    </location>
</feature>
<dbReference type="GO" id="GO:0102262">
    <property type="term" value="F:tRNA-dihydrouridine16 synthase activity"/>
    <property type="evidence" value="ECO:0007669"/>
    <property type="project" value="RHEA"/>
</dbReference>
<dbReference type="GO" id="GO:0010181">
    <property type="term" value="F:FMN binding"/>
    <property type="evidence" value="ECO:0007669"/>
    <property type="project" value="UniProtKB-UniRule"/>
</dbReference>
<evidence type="ECO:0000256" key="12">
    <source>
        <dbReference type="PIRSR" id="PIRSR006621-2"/>
    </source>
</evidence>
<evidence type="ECO:0000313" key="14">
    <source>
        <dbReference type="EMBL" id="RLJ64865.1"/>
    </source>
</evidence>
<evidence type="ECO:0000256" key="5">
    <source>
        <dbReference type="ARBA" id="ARBA00022694"/>
    </source>
</evidence>
<dbReference type="Gene3D" id="3.20.20.70">
    <property type="entry name" value="Aldolase class I"/>
    <property type="match status" value="1"/>
</dbReference>
<dbReference type="CDD" id="cd02801">
    <property type="entry name" value="DUS_like_FMN"/>
    <property type="match status" value="1"/>
</dbReference>
<evidence type="ECO:0000256" key="6">
    <source>
        <dbReference type="ARBA" id="ARBA00022857"/>
    </source>
</evidence>
<feature type="binding site" evidence="9 12">
    <location>
        <begin position="230"/>
        <end position="231"/>
    </location>
    <ligand>
        <name>FMN</name>
        <dbReference type="ChEBI" id="CHEBI:58210"/>
    </ligand>
</feature>
<dbReference type="HAMAP" id="MF_02043">
    <property type="entry name" value="DusC_subfam"/>
    <property type="match status" value="1"/>
</dbReference>
<comment type="function">
    <text evidence="9">Catalyzes the synthesis of 5,6-dihydrouridine (D), a modified base found in the D-loop of most tRNAs, via the reduction of the C5-C6 double bond in target uridines. Specifically modifies U16 in tRNAs.</text>
</comment>
<dbReference type="OrthoDB" id="5289281at2"/>